<gene>
    <name evidence="1" type="ORF">HM1_1139</name>
</gene>
<dbReference type="KEGG" id="hmo:HM1_1139"/>
<dbReference type="STRING" id="498761.HM1_1139"/>
<accession>B0THJ7</accession>
<evidence type="ECO:0000313" key="2">
    <source>
        <dbReference type="Proteomes" id="UP000008550"/>
    </source>
</evidence>
<dbReference type="EMBL" id="CP000930">
    <property type="protein sequence ID" value="ABZ83435.1"/>
    <property type="molecule type" value="Genomic_DNA"/>
</dbReference>
<dbReference type="HOGENOM" id="CLU_2522980_0_0_9"/>
<name>B0THJ7_HELMI</name>
<sequence length="84" mass="9841">MDAPVNSPLCKLYDLLQIRPVFITDNYDFNRPRVIPLRIIPHEQREVHISQSLYNGFHQFIDAEGFAYDARYFGIERVLDVCAV</sequence>
<evidence type="ECO:0000313" key="1">
    <source>
        <dbReference type="EMBL" id="ABZ83435.1"/>
    </source>
</evidence>
<dbReference type="Proteomes" id="UP000008550">
    <property type="component" value="Chromosome"/>
</dbReference>
<protein>
    <submittedName>
        <fullName evidence="1">Uncharacterized protein</fullName>
    </submittedName>
</protein>
<proteinExistence type="predicted"/>
<keyword evidence="2" id="KW-1185">Reference proteome</keyword>
<reference evidence="1 2" key="1">
    <citation type="journal article" date="2008" name="J. Bacteriol.">
        <title>The genome of Heliobacterium modesticaldum, a phototrophic representative of the Firmicutes containing the simplest photosynthetic apparatus.</title>
        <authorList>
            <person name="Sattley W.M."/>
            <person name="Madigan M.T."/>
            <person name="Swingley W.D."/>
            <person name="Cheung P.C."/>
            <person name="Clocksin K.M."/>
            <person name="Conrad A.L."/>
            <person name="Dejesa L.C."/>
            <person name="Honchak B.M."/>
            <person name="Jung D.O."/>
            <person name="Karbach L.E."/>
            <person name="Kurdoglu A."/>
            <person name="Lahiri S."/>
            <person name="Mastrian S.D."/>
            <person name="Page L.E."/>
            <person name="Taylor H.L."/>
            <person name="Wang Z.T."/>
            <person name="Raymond J."/>
            <person name="Chen M."/>
            <person name="Blankenship R.E."/>
            <person name="Touchman J.W."/>
        </authorList>
    </citation>
    <scope>NUCLEOTIDE SEQUENCE [LARGE SCALE GENOMIC DNA]</scope>
    <source>
        <strain evidence="2">ATCC 51547 / Ice1</strain>
    </source>
</reference>
<organism evidence="1 2">
    <name type="scientific">Heliobacterium modesticaldum (strain ATCC 51547 / Ice1)</name>
    <dbReference type="NCBI Taxonomy" id="498761"/>
    <lineage>
        <taxon>Bacteria</taxon>
        <taxon>Bacillati</taxon>
        <taxon>Bacillota</taxon>
        <taxon>Clostridia</taxon>
        <taxon>Eubacteriales</taxon>
        <taxon>Heliobacteriaceae</taxon>
        <taxon>Heliomicrobium</taxon>
    </lineage>
</organism>
<dbReference type="AlphaFoldDB" id="B0THJ7"/>